<keyword evidence="2" id="KW-1185">Reference proteome</keyword>
<dbReference type="Proteomes" id="UP000694414">
    <property type="component" value="Unplaced"/>
</dbReference>
<reference evidence="1" key="1">
    <citation type="submission" date="2025-08" db="UniProtKB">
        <authorList>
            <consortium name="Ensembl"/>
        </authorList>
    </citation>
    <scope>IDENTIFICATION</scope>
</reference>
<proteinExistence type="predicted"/>
<dbReference type="GeneTree" id="ENSGT01140000283865"/>
<organism evidence="1 2">
    <name type="scientific">Prolemur simus</name>
    <name type="common">Greater bamboo lemur</name>
    <name type="synonym">Hapalemur simus</name>
    <dbReference type="NCBI Taxonomy" id="1328070"/>
    <lineage>
        <taxon>Eukaryota</taxon>
        <taxon>Metazoa</taxon>
        <taxon>Chordata</taxon>
        <taxon>Craniata</taxon>
        <taxon>Vertebrata</taxon>
        <taxon>Euteleostomi</taxon>
        <taxon>Mammalia</taxon>
        <taxon>Eutheria</taxon>
        <taxon>Euarchontoglires</taxon>
        <taxon>Primates</taxon>
        <taxon>Strepsirrhini</taxon>
        <taxon>Lemuriformes</taxon>
        <taxon>Lemuridae</taxon>
        <taxon>Prolemur</taxon>
    </lineage>
</organism>
<name>A0A8C8YCJ6_PROSS</name>
<protein>
    <submittedName>
        <fullName evidence="1">Uncharacterized protein</fullName>
    </submittedName>
</protein>
<dbReference type="Ensembl" id="ENSPSMT00000002178.1">
    <property type="protein sequence ID" value="ENSPSMP00000001863.1"/>
    <property type="gene ID" value="ENSPSMG00000001414.1"/>
</dbReference>
<accession>A0A8C8YCJ6</accession>
<dbReference type="AlphaFoldDB" id="A0A8C8YCJ6"/>
<sequence length="53" mass="5578">MLSSWGRFGWRVESFGSASHRLPLAPASLAPTQPVVVPQRAPGETGNMALGAM</sequence>
<evidence type="ECO:0000313" key="2">
    <source>
        <dbReference type="Proteomes" id="UP000694414"/>
    </source>
</evidence>
<evidence type="ECO:0000313" key="1">
    <source>
        <dbReference type="Ensembl" id="ENSPSMP00000001863.1"/>
    </source>
</evidence>
<reference evidence="1" key="2">
    <citation type="submission" date="2025-09" db="UniProtKB">
        <authorList>
            <consortium name="Ensembl"/>
        </authorList>
    </citation>
    <scope>IDENTIFICATION</scope>
</reference>